<sequence>MNASPKAPRRWVPRIPERVVGPFTEGNLLRWVIGLGLAGFAIGFLVITLVFFPGFGRSPIVTVPDLRGQPLRQAQRTLSGLGLEIARGGTLANPRIRAGAVLVQSPLPGQEVTRGAEVRVVLSAGPERHRVPPIAGLSLREARTLLERFGFTVALRRVVSDRQEGTFMGMQPAAGAMATVPGVVTITLSAGPPKLMVPDLLSLPLGDAEARLRALGFHLGRVSYDPASPISAGSVAAQRPAAGDSLRRGSAVSVTLAGADPNPPAPEPVVEDTMPAEPQPPPPQEFPEPVPPPANPQS</sequence>
<dbReference type="Gene3D" id="3.30.10.20">
    <property type="match status" value="3"/>
</dbReference>
<evidence type="ECO:0000313" key="4">
    <source>
        <dbReference type="EMBL" id="CAA9303867.1"/>
    </source>
</evidence>
<feature type="compositionally biased region" description="Pro residues" evidence="1">
    <location>
        <begin position="277"/>
        <end position="298"/>
    </location>
</feature>
<keyword evidence="2" id="KW-0812">Transmembrane</keyword>
<dbReference type="InterPro" id="IPR005543">
    <property type="entry name" value="PASTA_dom"/>
</dbReference>
<feature type="transmembrane region" description="Helical" evidence="2">
    <location>
        <begin position="28"/>
        <end position="52"/>
    </location>
</feature>
<dbReference type="SUPFAM" id="SSF54184">
    <property type="entry name" value="Penicillin-binding protein 2x (pbp-2x), c-terminal domain"/>
    <property type="match status" value="1"/>
</dbReference>
<accession>A0A6J4KEM0</accession>
<feature type="domain" description="PASTA" evidence="3">
    <location>
        <begin position="191"/>
        <end position="258"/>
    </location>
</feature>
<gene>
    <name evidence="4" type="ORF">AVDCRST_MAG68-892</name>
</gene>
<dbReference type="Pfam" id="PF03793">
    <property type="entry name" value="PASTA"/>
    <property type="match status" value="3"/>
</dbReference>
<feature type="region of interest" description="Disordered" evidence="1">
    <location>
        <begin position="246"/>
        <end position="298"/>
    </location>
</feature>
<evidence type="ECO:0000256" key="2">
    <source>
        <dbReference type="SAM" id="Phobius"/>
    </source>
</evidence>
<keyword evidence="2" id="KW-1133">Transmembrane helix</keyword>
<evidence type="ECO:0000259" key="3">
    <source>
        <dbReference type="PROSITE" id="PS51178"/>
    </source>
</evidence>
<keyword evidence="2" id="KW-0472">Membrane</keyword>
<protein>
    <recommendedName>
        <fullName evidence="3">PASTA domain-containing protein</fullName>
    </recommendedName>
</protein>
<dbReference type="CDD" id="cd06577">
    <property type="entry name" value="PASTA_pknB"/>
    <property type="match status" value="3"/>
</dbReference>
<dbReference type="EMBL" id="CADCTW010000039">
    <property type="protein sequence ID" value="CAA9303867.1"/>
    <property type="molecule type" value="Genomic_DNA"/>
</dbReference>
<feature type="domain" description="PASTA" evidence="3">
    <location>
        <begin position="125"/>
        <end position="190"/>
    </location>
</feature>
<organism evidence="4">
    <name type="scientific">uncultured Gemmatimonadota bacterium</name>
    <dbReference type="NCBI Taxonomy" id="203437"/>
    <lineage>
        <taxon>Bacteria</taxon>
        <taxon>Pseudomonadati</taxon>
        <taxon>Gemmatimonadota</taxon>
        <taxon>environmental samples</taxon>
    </lineage>
</organism>
<dbReference type="PROSITE" id="PS51178">
    <property type="entry name" value="PASTA"/>
    <property type="match status" value="3"/>
</dbReference>
<feature type="domain" description="PASTA" evidence="3">
    <location>
        <begin position="57"/>
        <end position="124"/>
    </location>
</feature>
<reference evidence="4" key="1">
    <citation type="submission" date="2020-02" db="EMBL/GenBank/DDBJ databases">
        <authorList>
            <person name="Meier V. D."/>
        </authorList>
    </citation>
    <scope>NUCLEOTIDE SEQUENCE</scope>
    <source>
        <strain evidence="4">AVDCRST_MAG68</strain>
    </source>
</reference>
<name>A0A6J4KEM0_9BACT</name>
<proteinExistence type="predicted"/>
<dbReference type="AlphaFoldDB" id="A0A6J4KEM0"/>
<dbReference type="SMART" id="SM00740">
    <property type="entry name" value="PASTA"/>
    <property type="match status" value="3"/>
</dbReference>
<evidence type="ECO:0000256" key="1">
    <source>
        <dbReference type="SAM" id="MobiDB-lite"/>
    </source>
</evidence>